<dbReference type="GO" id="GO:0016926">
    <property type="term" value="P:protein desumoylation"/>
    <property type="evidence" value="ECO:0007669"/>
    <property type="project" value="TreeGrafter"/>
</dbReference>
<organism evidence="8">
    <name type="scientific">Volvox carteri f. nagariensis</name>
    <dbReference type="NCBI Taxonomy" id="3068"/>
    <lineage>
        <taxon>Eukaryota</taxon>
        <taxon>Viridiplantae</taxon>
        <taxon>Chlorophyta</taxon>
        <taxon>core chlorophytes</taxon>
        <taxon>Chlorophyceae</taxon>
        <taxon>CS clade</taxon>
        <taxon>Chlamydomonadales</taxon>
        <taxon>Volvocaceae</taxon>
        <taxon>Volvox</taxon>
    </lineage>
</organism>
<reference evidence="7 8" key="1">
    <citation type="journal article" date="2010" name="Science">
        <title>Genomic analysis of organismal complexity in the multicellular green alga Volvox carteri.</title>
        <authorList>
            <person name="Prochnik S.E."/>
            <person name="Umen J."/>
            <person name="Nedelcu A.M."/>
            <person name="Hallmann A."/>
            <person name="Miller S.M."/>
            <person name="Nishii I."/>
            <person name="Ferris P."/>
            <person name="Kuo A."/>
            <person name="Mitros T."/>
            <person name="Fritz-Laylin L.K."/>
            <person name="Hellsten U."/>
            <person name="Chapman J."/>
            <person name="Simakov O."/>
            <person name="Rensing S.A."/>
            <person name="Terry A."/>
            <person name="Pangilinan J."/>
            <person name="Kapitonov V."/>
            <person name="Jurka J."/>
            <person name="Salamov A."/>
            <person name="Shapiro H."/>
            <person name="Schmutz J."/>
            <person name="Grimwood J."/>
            <person name="Lindquist E."/>
            <person name="Lucas S."/>
            <person name="Grigoriev I.V."/>
            <person name="Schmitt R."/>
            <person name="Kirk D."/>
            <person name="Rokhsar D.S."/>
        </authorList>
    </citation>
    <scope>NUCLEOTIDE SEQUENCE [LARGE SCALE GENOMIC DNA]</scope>
    <source>
        <strain evidence="8">f. Nagariensis / Eve</strain>
    </source>
</reference>
<dbReference type="EMBL" id="GL378337">
    <property type="protein sequence ID" value="EFJ48956.1"/>
    <property type="molecule type" value="Genomic_DNA"/>
</dbReference>
<dbReference type="Pfam" id="PF02902">
    <property type="entry name" value="Peptidase_C48"/>
    <property type="match status" value="1"/>
</dbReference>
<evidence type="ECO:0000256" key="2">
    <source>
        <dbReference type="ARBA" id="ARBA00022670"/>
    </source>
</evidence>
<evidence type="ECO:0000259" key="6">
    <source>
        <dbReference type="PROSITE" id="PS50600"/>
    </source>
</evidence>
<evidence type="ECO:0000256" key="1">
    <source>
        <dbReference type="ARBA" id="ARBA00005234"/>
    </source>
</evidence>
<dbReference type="Gene3D" id="3.40.395.10">
    <property type="entry name" value="Adenoviral Proteinase, Chain A"/>
    <property type="match status" value="1"/>
</dbReference>
<feature type="compositionally biased region" description="Basic and acidic residues" evidence="5">
    <location>
        <begin position="101"/>
        <end position="112"/>
    </location>
</feature>
<dbReference type="eggNOG" id="KOG0778">
    <property type="taxonomic scope" value="Eukaryota"/>
</dbReference>
<dbReference type="GO" id="GO:0005634">
    <property type="term" value="C:nucleus"/>
    <property type="evidence" value="ECO:0007669"/>
    <property type="project" value="TreeGrafter"/>
</dbReference>
<sequence>MMPFTAPPSSGRKRRAEAHSLVEMCLTSGRRAFLSFVWAANLLRSPKRRRMVGGKVPWCCFNTLQHRYLHQAVIKASKTSRAASCVAAARTGDRSMPTRRPRLERDASPTLESLKDSVRTTLATQTSDVAALSHSGLQLSDASAGASSSLTEVPCQPPASVPLPEVFPHESDMSADGSWRDSLGPGEARELPAALLVARAGTPLLSAYQARRPKPKPSTCVAATPVGPATNLQPLHASDLARLLGNNTWLNDEVINFYMLLITGPASSRKQAVVSAVAAAASNRGAAAAAAAAVAAAGLGAVAAAGAKRRATQQRKESMCTAIEGDPAAPSEAVCVGTVAAAVAAPPPPPAIASSKALEVPPAPPGDFPSLGGGHILLPPPPLQQPQQQQNLQPKKRLCSVFAFNSFFFSTLTGRGNRKCFKYDDVRRWTLPSRTYTADCVSSRDLLLFPINHGNCHWCLAAIWPRQRLVQYFDSLGETRGTADWVMSTLVRWLVKDLEDKGVTRGSVVREEEAKAVAAKDAAAPPGGAAAAAAAAAAAGPGRRRRAHAGSAEGVAADATLDHSSCGVFACAFAELLARGVPPAAFRFSQPPCIETPKNPKEGVNINMTNRMKDNAYTAIKAIVPYPRIK</sequence>
<evidence type="ECO:0000313" key="7">
    <source>
        <dbReference type="EMBL" id="EFJ48956.1"/>
    </source>
</evidence>
<dbReference type="RefSeq" id="XP_002949853.1">
    <property type="nucleotide sequence ID" value="XM_002949807.1"/>
</dbReference>
<dbReference type="SUPFAM" id="SSF54001">
    <property type="entry name" value="Cysteine proteinases"/>
    <property type="match status" value="1"/>
</dbReference>
<evidence type="ECO:0000256" key="3">
    <source>
        <dbReference type="ARBA" id="ARBA00022801"/>
    </source>
</evidence>
<dbReference type="GO" id="GO:0006508">
    <property type="term" value="P:proteolysis"/>
    <property type="evidence" value="ECO:0007669"/>
    <property type="project" value="UniProtKB-KW"/>
</dbReference>
<feature type="domain" description="Ubiquitin-like protease family profile" evidence="6">
    <location>
        <begin position="233"/>
        <end position="577"/>
    </location>
</feature>
<dbReference type="AlphaFoldDB" id="D8TU10"/>
<evidence type="ECO:0000313" key="8">
    <source>
        <dbReference type="Proteomes" id="UP000001058"/>
    </source>
</evidence>
<dbReference type="STRING" id="3068.D8TU10"/>
<dbReference type="PROSITE" id="PS50600">
    <property type="entry name" value="ULP_PROTEASE"/>
    <property type="match status" value="1"/>
</dbReference>
<dbReference type="OrthoDB" id="1939479at2759"/>
<feature type="region of interest" description="Disordered" evidence="5">
    <location>
        <begin position="87"/>
        <end position="112"/>
    </location>
</feature>
<dbReference type="KEGG" id="vcn:VOLCADRAFT_104501"/>
<dbReference type="PANTHER" id="PTHR12606:SF1">
    <property type="entry name" value="UBIQUITIN-LIKE-SPECIFIC PROTEASE 1A"/>
    <property type="match status" value="1"/>
</dbReference>
<proteinExistence type="inferred from homology"/>
<accession>D8TU10</accession>
<dbReference type="GO" id="GO:0016929">
    <property type="term" value="F:deSUMOylase activity"/>
    <property type="evidence" value="ECO:0007669"/>
    <property type="project" value="TreeGrafter"/>
</dbReference>
<evidence type="ECO:0000256" key="4">
    <source>
        <dbReference type="ARBA" id="ARBA00022807"/>
    </source>
</evidence>
<gene>
    <name evidence="7" type="ORF">VOLCADRAFT_104501</name>
</gene>
<protein>
    <recommendedName>
        <fullName evidence="6">Ubiquitin-like protease family profile domain-containing protein</fullName>
    </recommendedName>
</protein>
<keyword evidence="3" id="KW-0378">Hydrolase</keyword>
<dbReference type="PANTHER" id="PTHR12606">
    <property type="entry name" value="SENTRIN/SUMO-SPECIFIC PROTEASE"/>
    <property type="match status" value="1"/>
</dbReference>
<evidence type="ECO:0000256" key="5">
    <source>
        <dbReference type="SAM" id="MobiDB-lite"/>
    </source>
</evidence>
<keyword evidence="2" id="KW-0645">Protease</keyword>
<dbReference type="InParanoid" id="D8TU10"/>
<dbReference type="GeneID" id="9619205"/>
<keyword evidence="8" id="KW-1185">Reference proteome</keyword>
<dbReference type="InterPro" id="IPR038765">
    <property type="entry name" value="Papain-like_cys_pep_sf"/>
</dbReference>
<comment type="similarity">
    <text evidence="1">Belongs to the peptidase C48 family.</text>
</comment>
<keyword evidence="4" id="KW-0788">Thiol protease</keyword>
<dbReference type="Proteomes" id="UP000001058">
    <property type="component" value="Unassembled WGS sequence"/>
</dbReference>
<name>D8TU10_VOLCA</name>
<dbReference type="InterPro" id="IPR003653">
    <property type="entry name" value="Peptidase_C48_C"/>
</dbReference>